<evidence type="ECO:0008006" key="4">
    <source>
        <dbReference type="Google" id="ProtNLM"/>
    </source>
</evidence>
<reference evidence="2 3" key="1">
    <citation type="journal article" date="2020" name="Nature">
        <title>Six reference-quality genomes reveal evolution of bat adaptations.</title>
        <authorList>
            <person name="Jebb D."/>
            <person name="Huang Z."/>
            <person name="Pippel M."/>
            <person name="Hughes G.M."/>
            <person name="Lavrichenko K."/>
            <person name="Devanna P."/>
            <person name="Winkler S."/>
            <person name="Jermiin L.S."/>
            <person name="Skirmuntt E.C."/>
            <person name="Katzourakis A."/>
            <person name="Burkitt-Gray L."/>
            <person name="Ray D.A."/>
            <person name="Sullivan K.A.M."/>
            <person name="Roscito J.G."/>
            <person name="Kirilenko B.M."/>
            <person name="Davalos L.M."/>
            <person name="Corthals A.P."/>
            <person name="Power M.L."/>
            <person name="Jones G."/>
            <person name="Ransome R.D."/>
            <person name="Dechmann D.K.N."/>
            <person name="Locatelli A.G."/>
            <person name="Puechmaille S.J."/>
            <person name="Fedrigo O."/>
            <person name="Jarvis E.D."/>
            <person name="Hiller M."/>
            <person name="Vernes S.C."/>
            <person name="Myers E.W."/>
            <person name="Teeling E.C."/>
        </authorList>
    </citation>
    <scope>NUCLEOTIDE SEQUENCE [LARGE SCALE GENOMIC DNA]</scope>
    <source>
        <strain evidence="2">MMyoMyo1</strain>
        <tissue evidence="2">Flight muscle</tissue>
    </source>
</reference>
<evidence type="ECO:0000313" key="3">
    <source>
        <dbReference type="Proteomes" id="UP000527355"/>
    </source>
</evidence>
<dbReference type="Proteomes" id="UP000527355">
    <property type="component" value="Unassembled WGS sequence"/>
</dbReference>
<gene>
    <name evidence="2" type="ORF">mMyoMyo1_009433</name>
</gene>
<sequence>MFSPLFIYLFIYLFILERVEVTEGGGGETLIWERHIHRLPPAHAPTRAGHQACHRGLCPCPESHSVHESLLCPRSHTGYSGKGWLLGHMGQKWSRCARIPVVSWQSGPRRPPVATGVLIPL</sequence>
<proteinExistence type="predicted"/>
<keyword evidence="3" id="KW-1185">Reference proteome</keyword>
<comment type="caution">
    <text evidence="2">The sequence shown here is derived from an EMBL/GenBank/DDBJ whole genome shotgun (WGS) entry which is preliminary data.</text>
</comment>
<dbReference type="EMBL" id="JABWUV010000018">
    <property type="protein sequence ID" value="KAF6291070.1"/>
    <property type="molecule type" value="Genomic_DNA"/>
</dbReference>
<evidence type="ECO:0000313" key="2">
    <source>
        <dbReference type="EMBL" id="KAF6291070.1"/>
    </source>
</evidence>
<keyword evidence="1" id="KW-0732">Signal</keyword>
<dbReference type="AlphaFoldDB" id="A0A7J7SRR0"/>
<accession>A0A7J7SRR0</accession>
<name>A0A7J7SRR0_MYOMY</name>
<protein>
    <recommendedName>
        <fullName evidence="4">Secreted protein</fullName>
    </recommendedName>
</protein>
<evidence type="ECO:0000256" key="1">
    <source>
        <dbReference type="SAM" id="SignalP"/>
    </source>
</evidence>
<feature type="signal peptide" evidence="1">
    <location>
        <begin position="1"/>
        <end position="21"/>
    </location>
</feature>
<feature type="chain" id="PRO_5029720258" description="Secreted protein" evidence="1">
    <location>
        <begin position="22"/>
        <end position="121"/>
    </location>
</feature>
<organism evidence="2 3">
    <name type="scientific">Myotis myotis</name>
    <name type="common">Greater mouse-eared bat</name>
    <name type="synonym">Vespertilio myotis</name>
    <dbReference type="NCBI Taxonomy" id="51298"/>
    <lineage>
        <taxon>Eukaryota</taxon>
        <taxon>Metazoa</taxon>
        <taxon>Chordata</taxon>
        <taxon>Craniata</taxon>
        <taxon>Vertebrata</taxon>
        <taxon>Euteleostomi</taxon>
        <taxon>Mammalia</taxon>
        <taxon>Eutheria</taxon>
        <taxon>Laurasiatheria</taxon>
        <taxon>Chiroptera</taxon>
        <taxon>Yangochiroptera</taxon>
        <taxon>Vespertilionidae</taxon>
        <taxon>Myotis</taxon>
    </lineage>
</organism>